<dbReference type="RefSeq" id="WP_066093453.1">
    <property type="nucleotide sequence ID" value="NZ_CP126114.1"/>
</dbReference>
<dbReference type="AlphaFoldDB" id="A0AA95MT02"/>
<dbReference type="KEGG" id="nnv:QNH39_26140"/>
<sequence>MSTEELTKIIAVKKMDLEECEQELNTRYYPSVVRLAMTRYITELRHQIEMINGDELNKIENS</sequence>
<name>A0AA95MT02_9BACI</name>
<dbReference type="EMBL" id="CP126114">
    <property type="protein sequence ID" value="WHY86013.1"/>
    <property type="molecule type" value="Genomic_DNA"/>
</dbReference>
<protein>
    <submittedName>
        <fullName evidence="1">Uncharacterized protein</fullName>
    </submittedName>
</protein>
<reference evidence="1" key="1">
    <citation type="submission" date="2023-05" db="EMBL/GenBank/DDBJ databases">
        <title>Comparative genomics of Bacillaceae isolates and their secondary metabolite potential.</title>
        <authorList>
            <person name="Song L."/>
            <person name="Nielsen L.J."/>
            <person name="Mohite O."/>
            <person name="Xu X."/>
            <person name="Weber T."/>
            <person name="Kovacs A.T."/>
        </authorList>
    </citation>
    <scope>NUCLEOTIDE SEQUENCE</scope>
    <source>
        <strain evidence="1">XLM17</strain>
    </source>
</reference>
<accession>A0AA95MT02</accession>
<evidence type="ECO:0000313" key="1">
    <source>
        <dbReference type="EMBL" id="WHY86013.1"/>
    </source>
</evidence>
<gene>
    <name evidence="1" type="ORF">QNH39_26140</name>
</gene>
<evidence type="ECO:0000313" key="2">
    <source>
        <dbReference type="Proteomes" id="UP001178288"/>
    </source>
</evidence>
<organism evidence="1 2">
    <name type="scientific">Neobacillus novalis</name>
    <dbReference type="NCBI Taxonomy" id="220687"/>
    <lineage>
        <taxon>Bacteria</taxon>
        <taxon>Bacillati</taxon>
        <taxon>Bacillota</taxon>
        <taxon>Bacilli</taxon>
        <taxon>Bacillales</taxon>
        <taxon>Bacillaceae</taxon>
        <taxon>Neobacillus</taxon>
    </lineage>
</organism>
<proteinExistence type="predicted"/>
<keyword evidence="2" id="KW-1185">Reference proteome</keyword>
<dbReference type="Proteomes" id="UP001178288">
    <property type="component" value="Chromosome"/>
</dbReference>